<protein>
    <submittedName>
        <fullName evidence="2">Uncharacterized protein</fullName>
    </submittedName>
</protein>
<name>A0A8H6WYA4_9AGAR</name>
<evidence type="ECO:0000313" key="3">
    <source>
        <dbReference type="Proteomes" id="UP000623467"/>
    </source>
</evidence>
<evidence type="ECO:0000313" key="2">
    <source>
        <dbReference type="EMBL" id="KAF7330691.1"/>
    </source>
</evidence>
<evidence type="ECO:0000256" key="1">
    <source>
        <dbReference type="SAM" id="MobiDB-lite"/>
    </source>
</evidence>
<feature type="region of interest" description="Disordered" evidence="1">
    <location>
        <begin position="256"/>
        <end position="283"/>
    </location>
</feature>
<dbReference type="Proteomes" id="UP000623467">
    <property type="component" value="Unassembled WGS sequence"/>
</dbReference>
<gene>
    <name evidence="2" type="ORF">MSAN_02449700</name>
</gene>
<reference evidence="2" key="1">
    <citation type="submission" date="2020-05" db="EMBL/GenBank/DDBJ databases">
        <title>Mycena genomes resolve the evolution of fungal bioluminescence.</title>
        <authorList>
            <person name="Tsai I.J."/>
        </authorList>
    </citation>
    <scope>NUCLEOTIDE SEQUENCE</scope>
    <source>
        <strain evidence="2">160909Yilan</strain>
    </source>
</reference>
<dbReference type="EMBL" id="JACAZH010000065">
    <property type="protein sequence ID" value="KAF7330691.1"/>
    <property type="molecule type" value="Genomic_DNA"/>
</dbReference>
<sequence length="283" mass="31124">MGKPITSMAAVIVARDRPSDRAMGADMIADSIAKVGLTTEDDFTVIPPTPKDGDPDGPVLPHTNLIVCNSPQLRDKILADPSKAVVHTRRKDESDGFSFYLMQAYPDHSWYTGTYVDSLPPTPDVLKLIEDDHDRVPDAPDTTMAIRALLEYAEVKPGHVWMSSRRGPPQRQNAIHLYMPPPSMKSDPIKAWKEHLTSSSFAFVVDCRGRATPSNPPARGDPAPWSVPNALAELDSVAVGTSLGTIRDKEGVDRDGFKTVSRRSGTGYNRRGFGYRGRRQGRF</sequence>
<dbReference type="AlphaFoldDB" id="A0A8H6WYA4"/>
<proteinExistence type="predicted"/>
<comment type="caution">
    <text evidence="2">The sequence shown here is derived from an EMBL/GenBank/DDBJ whole genome shotgun (WGS) entry which is preliminary data.</text>
</comment>
<dbReference type="OrthoDB" id="2999999at2759"/>
<accession>A0A8H6WYA4</accession>
<keyword evidence="3" id="KW-1185">Reference proteome</keyword>
<organism evidence="2 3">
    <name type="scientific">Mycena sanguinolenta</name>
    <dbReference type="NCBI Taxonomy" id="230812"/>
    <lineage>
        <taxon>Eukaryota</taxon>
        <taxon>Fungi</taxon>
        <taxon>Dikarya</taxon>
        <taxon>Basidiomycota</taxon>
        <taxon>Agaricomycotina</taxon>
        <taxon>Agaricomycetes</taxon>
        <taxon>Agaricomycetidae</taxon>
        <taxon>Agaricales</taxon>
        <taxon>Marasmiineae</taxon>
        <taxon>Mycenaceae</taxon>
        <taxon>Mycena</taxon>
    </lineage>
</organism>